<protein>
    <submittedName>
        <fullName evidence="1">Uncharacterized protein</fullName>
    </submittedName>
</protein>
<comment type="caution">
    <text evidence="1">The sequence shown here is derived from an EMBL/GenBank/DDBJ whole genome shotgun (WGS) entry which is preliminary data.</text>
</comment>
<dbReference type="Proteomes" id="UP000663868">
    <property type="component" value="Unassembled WGS sequence"/>
</dbReference>
<sequence>MSDKEHASGLVVRTQHDLYNALLQFGFESDWAQTYTWKLGQAFADQLVEHTVQECINDRLLPSINSATLEMWLGTAGNRWNPFETNTGRQYWMRFVPRKRSTDWEVEEYEWIWGNEVVTPNQLIFLSFLQIVHFGNELVTRYPGGVTL</sequence>
<dbReference type="AlphaFoldDB" id="A0A813Q7I4"/>
<evidence type="ECO:0000313" key="3">
    <source>
        <dbReference type="Proteomes" id="UP000663860"/>
    </source>
</evidence>
<proteinExistence type="predicted"/>
<dbReference type="Proteomes" id="UP000663860">
    <property type="component" value="Unassembled WGS sequence"/>
</dbReference>
<evidence type="ECO:0000313" key="1">
    <source>
        <dbReference type="EMBL" id="CAF0763188.1"/>
    </source>
</evidence>
<dbReference type="EMBL" id="CAJOBB010003010">
    <property type="protein sequence ID" value="CAF4014404.1"/>
    <property type="molecule type" value="Genomic_DNA"/>
</dbReference>
<name>A0A813Q7I4_9BILA</name>
<organism evidence="1 3">
    <name type="scientific">Adineta steineri</name>
    <dbReference type="NCBI Taxonomy" id="433720"/>
    <lineage>
        <taxon>Eukaryota</taxon>
        <taxon>Metazoa</taxon>
        <taxon>Spiralia</taxon>
        <taxon>Gnathifera</taxon>
        <taxon>Rotifera</taxon>
        <taxon>Eurotatoria</taxon>
        <taxon>Bdelloidea</taxon>
        <taxon>Adinetida</taxon>
        <taxon>Adinetidae</taxon>
        <taxon>Adineta</taxon>
    </lineage>
</organism>
<reference evidence="1" key="1">
    <citation type="submission" date="2021-02" db="EMBL/GenBank/DDBJ databases">
        <authorList>
            <person name="Nowell W R."/>
        </authorList>
    </citation>
    <scope>NUCLEOTIDE SEQUENCE</scope>
</reference>
<accession>A0A813Q7I4</accession>
<dbReference type="EMBL" id="CAJNOE010000027">
    <property type="protein sequence ID" value="CAF0763188.1"/>
    <property type="molecule type" value="Genomic_DNA"/>
</dbReference>
<gene>
    <name evidence="1" type="ORF">IZO911_LOCUS4842</name>
    <name evidence="2" type="ORF">KXQ929_LOCUS29278</name>
</gene>
<evidence type="ECO:0000313" key="2">
    <source>
        <dbReference type="EMBL" id="CAF4014404.1"/>
    </source>
</evidence>